<dbReference type="PROSITE" id="PS51085">
    <property type="entry name" value="2FE2S_FER_2"/>
    <property type="match status" value="1"/>
</dbReference>
<dbReference type="CDD" id="cd00207">
    <property type="entry name" value="fer2"/>
    <property type="match status" value="1"/>
</dbReference>
<keyword evidence="1" id="KW-0001">2Fe-2S</keyword>
<dbReference type="InterPro" id="IPR012675">
    <property type="entry name" value="Beta-grasp_dom_sf"/>
</dbReference>
<dbReference type="PANTHER" id="PTHR44379">
    <property type="entry name" value="OXIDOREDUCTASE WITH IRON-SULFUR SUBUNIT"/>
    <property type="match status" value="1"/>
</dbReference>
<evidence type="ECO:0000313" key="7">
    <source>
        <dbReference type="EMBL" id="NPU64362.1"/>
    </source>
</evidence>
<evidence type="ECO:0000313" key="8">
    <source>
        <dbReference type="Proteomes" id="UP000886476"/>
    </source>
</evidence>
<protein>
    <submittedName>
        <fullName evidence="7">Carbon monoxide dehydrogenase</fullName>
    </submittedName>
</protein>
<evidence type="ECO:0000256" key="4">
    <source>
        <dbReference type="ARBA" id="ARBA00023004"/>
    </source>
</evidence>
<reference evidence="7" key="1">
    <citation type="submission" date="2020-05" db="EMBL/GenBank/DDBJ databases">
        <title>Nod-independent and nitrogen-fixing Bradyrhizobium aeschynomene sp. nov. isolated from nodules of Aeschynomene indica.</title>
        <authorList>
            <person name="Zhang Z."/>
        </authorList>
    </citation>
    <scope>NUCLEOTIDE SEQUENCE</scope>
    <source>
        <strain evidence="7">83012</strain>
    </source>
</reference>
<dbReference type="InterPro" id="IPR001041">
    <property type="entry name" value="2Fe-2S_ferredoxin-type"/>
</dbReference>
<dbReference type="SUPFAM" id="SSF54292">
    <property type="entry name" value="2Fe-2S ferredoxin-like"/>
    <property type="match status" value="1"/>
</dbReference>
<proteinExistence type="predicted"/>
<evidence type="ECO:0000256" key="3">
    <source>
        <dbReference type="ARBA" id="ARBA00023002"/>
    </source>
</evidence>
<evidence type="ECO:0000256" key="5">
    <source>
        <dbReference type="ARBA" id="ARBA00023014"/>
    </source>
</evidence>
<sequence length="397" mass="41895">MTTIQLTVNGRVAEATIEPRAHLADVLRDQLDLTGTHLGCEHGVCGACTLLLDGATARSCITLAVACDGAAVTTIEGLDEDEIAAELRTAFAREHALQCGYCTPGMIMSARDLVLRLDHADEQAIRVGLSGNLCRCTGYAGIVRAISAVISARRQRGIAAMVGAGRTSLGPVGSQPGATAISSMRPAATEVKLSRSAASNGLDPLEVVPAKSFDAAFTVSAAPEQVFALFGQPKILAACFPGATVTDIPAPDRIEGEIRVAIGPLSAAFRGSARIERNAANLSGRLFGTGRDQQSRTSTSGQIGWRMIPIDDGRATRVELAIGYSLTGPLAQIARDGLVRDLASRLTTTFAQNCERHINGTFSSAETIEPQRLDAFGLLLDVAWTRFTAIVRRLRRS</sequence>
<evidence type="ECO:0000256" key="2">
    <source>
        <dbReference type="ARBA" id="ARBA00022723"/>
    </source>
</evidence>
<dbReference type="InterPro" id="IPR051452">
    <property type="entry name" value="Diverse_Oxidoreductases"/>
</dbReference>
<dbReference type="InterPro" id="IPR036884">
    <property type="entry name" value="2Fe-2S-bd_dom_sf"/>
</dbReference>
<dbReference type="Pfam" id="PF00111">
    <property type="entry name" value="Fer2"/>
    <property type="match status" value="1"/>
</dbReference>
<dbReference type="Proteomes" id="UP000886476">
    <property type="component" value="Unassembled WGS sequence"/>
</dbReference>
<dbReference type="Gene3D" id="3.30.530.20">
    <property type="match status" value="1"/>
</dbReference>
<comment type="caution">
    <text evidence="7">The sequence shown here is derived from an EMBL/GenBank/DDBJ whole genome shotgun (WGS) entry which is preliminary data.</text>
</comment>
<keyword evidence="4" id="KW-0408">Iron</keyword>
<keyword evidence="3" id="KW-0560">Oxidoreductase</keyword>
<name>A0ABX2CAR4_9BRAD</name>
<dbReference type="PROSITE" id="PS00197">
    <property type="entry name" value="2FE2S_FER_1"/>
    <property type="match status" value="1"/>
</dbReference>
<dbReference type="SUPFAM" id="SSF55961">
    <property type="entry name" value="Bet v1-like"/>
    <property type="match status" value="1"/>
</dbReference>
<dbReference type="Pfam" id="PF01799">
    <property type="entry name" value="Fer2_2"/>
    <property type="match status" value="1"/>
</dbReference>
<dbReference type="Gene3D" id="3.10.20.30">
    <property type="match status" value="1"/>
</dbReference>
<accession>A0ABX2CAR4</accession>
<keyword evidence="5" id="KW-0411">Iron-sulfur</keyword>
<feature type="domain" description="2Fe-2S ferredoxin-type" evidence="6">
    <location>
        <begin position="2"/>
        <end position="78"/>
    </location>
</feature>
<dbReference type="InterPro" id="IPR023393">
    <property type="entry name" value="START-like_dom_sf"/>
</dbReference>
<dbReference type="Pfam" id="PF06240">
    <property type="entry name" value="COXG"/>
    <property type="match status" value="1"/>
</dbReference>
<dbReference type="PANTHER" id="PTHR44379:SF8">
    <property type="entry name" value="XANTHINE DEHYDROGENASE IRON-SULFUR-BINDING SUBUNIT XDHC-RELATED"/>
    <property type="match status" value="1"/>
</dbReference>
<evidence type="ECO:0000256" key="1">
    <source>
        <dbReference type="ARBA" id="ARBA00022714"/>
    </source>
</evidence>
<dbReference type="InterPro" id="IPR036010">
    <property type="entry name" value="2Fe-2S_ferredoxin-like_sf"/>
</dbReference>
<dbReference type="InterPro" id="IPR010419">
    <property type="entry name" value="CO_DH_gsu"/>
</dbReference>
<dbReference type="EMBL" id="JABFDN010000001">
    <property type="protein sequence ID" value="NPU64362.1"/>
    <property type="molecule type" value="Genomic_DNA"/>
</dbReference>
<keyword evidence="8" id="KW-1185">Reference proteome</keyword>
<dbReference type="InterPro" id="IPR006058">
    <property type="entry name" value="2Fe2S_fd_BS"/>
</dbReference>
<organism evidence="7 8">
    <name type="scientific">Bradyrhizobium aeschynomenes</name>
    <dbReference type="NCBI Taxonomy" id="2734909"/>
    <lineage>
        <taxon>Bacteria</taxon>
        <taxon>Pseudomonadati</taxon>
        <taxon>Pseudomonadota</taxon>
        <taxon>Alphaproteobacteria</taxon>
        <taxon>Hyphomicrobiales</taxon>
        <taxon>Nitrobacteraceae</taxon>
        <taxon>Bradyrhizobium</taxon>
    </lineage>
</organism>
<dbReference type="InterPro" id="IPR002888">
    <property type="entry name" value="2Fe-2S-bd"/>
</dbReference>
<dbReference type="RefSeq" id="WP_172109417.1">
    <property type="nucleotide sequence ID" value="NZ_JABFDN010000001.1"/>
</dbReference>
<gene>
    <name evidence="7" type="ORF">HL667_05065</name>
</gene>
<evidence type="ECO:0000259" key="6">
    <source>
        <dbReference type="PROSITE" id="PS51085"/>
    </source>
</evidence>
<dbReference type="Gene3D" id="1.10.150.120">
    <property type="entry name" value="[2Fe-2S]-binding domain"/>
    <property type="match status" value="1"/>
</dbReference>
<keyword evidence="2" id="KW-0479">Metal-binding</keyword>
<dbReference type="SUPFAM" id="SSF47741">
    <property type="entry name" value="CO dehydrogenase ISP C-domain like"/>
    <property type="match status" value="1"/>
</dbReference>